<dbReference type="PANTHER" id="PTHR43433:SF5">
    <property type="entry name" value="AB HYDROLASE-1 DOMAIN-CONTAINING PROTEIN"/>
    <property type="match status" value="1"/>
</dbReference>
<dbReference type="EMBL" id="MAMP01000001">
    <property type="protein sequence ID" value="OES46617.1"/>
    <property type="molecule type" value="Genomic_DNA"/>
</dbReference>
<reference evidence="2 3" key="1">
    <citation type="submission" date="2016-06" db="EMBL/GenBank/DDBJ databases">
        <title>Domibacillus iocasae genome sequencing.</title>
        <authorList>
            <person name="Verma A."/>
            <person name="Pal Y."/>
            <person name="Ojha A.K."/>
            <person name="Krishnamurthi S."/>
        </authorList>
    </citation>
    <scope>NUCLEOTIDE SEQUENCE [LARGE SCALE GENOMIC DNA]</scope>
    <source>
        <strain evidence="2 3">DSM 29979</strain>
    </source>
</reference>
<dbReference type="STRING" id="1714016.BA724_00735"/>
<sequence>MNRIIGTYETNGHVTEYSIIGDGTPVLVMHGGHSNCYEEFGYRHLLDHGFKIITPSRAGYGMTTTASLHDAVCRYVELLDHLQVDRVHLIGMSAGGTSAIKLAALFPERINTMTLQSAVVGRWLTAEHTEYKTAQVIFRFPIERWTWRLLSTFGNCSPRLSFKPMFSSLSTLPYEQAQHLIWEEDIEEIRKMNNRQRSGKGFLLDLKNSALLQKEDLARVQCPTLIQASLNDRSVSNAHAYFAKTHISSASLKFYNTWGHLIWLGEGSDKVSKDLISFLQADDERGASR</sequence>
<dbReference type="Pfam" id="PF00561">
    <property type="entry name" value="Abhydrolase_1"/>
    <property type="match status" value="1"/>
</dbReference>
<gene>
    <name evidence="2" type="ORF">BA724_00735</name>
</gene>
<name>A0A1E7DU52_9BACI</name>
<dbReference type="PANTHER" id="PTHR43433">
    <property type="entry name" value="HYDROLASE, ALPHA/BETA FOLD FAMILY PROTEIN"/>
    <property type="match status" value="1"/>
</dbReference>
<dbReference type="InterPro" id="IPR050471">
    <property type="entry name" value="AB_hydrolase"/>
</dbReference>
<evidence type="ECO:0000313" key="2">
    <source>
        <dbReference type="EMBL" id="OES46617.1"/>
    </source>
</evidence>
<feature type="domain" description="AB hydrolase-1" evidence="1">
    <location>
        <begin position="25"/>
        <end position="262"/>
    </location>
</feature>
<dbReference type="Gene3D" id="3.40.50.1820">
    <property type="entry name" value="alpha/beta hydrolase"/>
    <property type="match status" value="1"/>
</dbReference>
<keyword evidence="3" id="KW-1185">Reference proteome</keyword>
<dbReference type="InterPro" id="IPR000073">
    <property type="entry name" value="AB_hydrolase_1"/>
</dbReference>
<dbReference type="RefSeq" id="WP_069936781.1">
    <property type="nucleotide sequence ID" value="NZ_MAMP01000001.1"/>
</dbReference>
<dbReference type="SUPFAM" id="SSF53474">
    <property type="entry name" value="alpha/beta-Hydrolases"/>
    <property type="match status" value="1"/>
</dbReference>
<protein>
    <recommendedName>
        <fullName evidence="1">AB hydrolase-1 domain-containing protein</fullName>
    </recommendedName>
</protein>
<dbReference type="InterPro" id="IPR029058">
    <property type="entry name" value="AB_hydrolase_fold"/>
</dbReference>
<evidence type="ECO:0000313" key="3">
    <source>
        <dbReference type="Proteomes" id="UP000095658"/>
    </source>
</evidence>
<evidence type="ECO:0000259" key="1">
    <source>
        <dbReference type="Pfam" id="PF00561"/>
    </source>
</evidence>
<accession>A0A1E7DU52</accession>
<organism evidence="2 3">
    <name type="scientific">Domibacillus iocasae</name>
    <dbReference type="NCBI Taxonomy" id="1714016"/>
    <lineage>
        <taxon>Bacteria</taxon>
        <taxon>Bacillati</taxon>
        <taxon>Bacillota</taxon>
        <taxon>Bacilli</taxon>
        <taxon>Bacillales</taxon>
        <taxon>Bacillaceae</taxon>
        <taxon>Domibacillus</taxon>
    </lineage>
</organism>
<dbReference type="AlphaFoldDB" id="A0A1E7DU52"/>
<proteinExistence type="predicted"/>
<comment type="caution">
    <text evidence="2">The sequence shown here is derived from an EMBL/GenBank/DDBJ whole genome shotgun (WGS) entry which is preliminary data.</text>
</comment>
<dbReference type="Proteomes" id="UP000095658">
    <property type="component" value="Unassembled WGS sequence"/>
</dbReference>